<proteinExistence type="predicted"/>
<reference evidence="1 2" key="1">
    <citation type="submission" date="2015-01" db="EMBL/GenBank/DDBJ databases">
        <title>Evolution of Trichinella species and genotypes.</title>
        <authorList>
            <person name="Korhonen P.K."/>
            <person name="Edoardo P."/>
            <person name="Giuseppe L.R."/>
            <person name="Gasser R.B."/>
        </authorList>
    </citation>
    <scope>NUCLEOTIDE SEQUENCE [LARGE SCALE GENOMIC DNA]</scope>
    <source>
        <strain evidence="1">ISS37</strain>
    </source>
</reference>
<evidence type="ECO:0000313" key="1">
    <source>
        <dbReference type="EMBL" id="KRX11828.1"/>
    </source>
</evidence>
<protein>
    <submittedName>
        <fullName evidence="1">Uncharacterized protein</fullName>
    </submittedName>
</protein>
<dbReference type="EMBL" id="JYDL01001301">
    <property type="protein sequence ID" value="KRX11828.1"/>
    <property type="molecule type" value="Genomic_DNA"/>
</dbReference>
<comment type="caution">
    <text evidence="1">The sequence shown here is derived from an EMBL/GenBank/DDBJ whole genome shotgun (WGS) entry which is preliminary data.</text>
</comment>
<evidence type="ECO:0000313" key="2">
    <source>
        <dbReference type="Proteomes" id="UP000054630"/>
    </source>
</evidence>
<organism evidence="1 2">
    <name type="scientific">Trichinella nelsoni</name>
    <dbReference type="NCBI Taxonomy" id="6336"/>
    <lineage>
        <taxon>Eukaryota</taxon>
        <taxon>Metazoa</taxon>
        <taxon>Ecdysozoa</taxon>
        <taxon>Nematoda</taxon>
        <taxon>Enoplea</taxon>
        <taxon>Dorylaimia</taxon>
        <taxon>Trichinellida</taxon>
        <taxon>Trichinellidae</taxon>
        <taxon>Trichinella</taxon>
    </lineage>
</organism>
<feature type="non-terminal residue" evidence="1">
    <location>
        <position position="82"/>
    </location>
</feature>
<name>A0A0V0RBF8_9BILA</name>
<dbReference type="OrthoDB" id="66964at2759"/>
<keyword evidence="2" id="KW-1185">Reference proteome</keyword>
<dbReference type="AlphaFoldDB" id="A0A0V0RBF8"/>
<dbReference type="Proteomes" id="UP000054630">
    <property type="component" value="Unassembled WGS sequence"/>
</dbReference>
<accession>A0A0V0RBF8</accession>
<sequence length="82" mass="9006">MDDFGGGSIKPPRDVPNQMGVVAGAANFFGPRQLNFESGRVNGTTKFSITRDLSVLEVQSILVNRARKELLRKLNEQKSETA</sequence>
<gene>
    <name evidence="1" type="ORF">T07_1213</name>
</gene>